<evidence type="ECO:0000256" key="1">
    <source>
        <dbReference type="SAM" id="MobiDB-lite"/>
    </source>
</evidence>
<dbReference type="KEGG" id="ppul:RO07_23735"/>
<sequence length="147" mass="15999">MPPRLRNSHSVPDASPATPPRANAPADSFPAEFSHACALRDVDDLAGAADAFGRLCMRYPERAETFKALGYVLYQRGMHDRAPAPLLFGFLLDANDPTPLYFAALSERHRGEHEIAREIATDALQVAQASHAHARLAEAAQRLVATL</sequence>
<evidence type="ECO:0000313" key="4">
    <source>
        <dbReference type="Proteomes" id="UP000035086"/>
    </source>
</evidence>
<dbReference type="RefSeq" id="WP_039412006.1">
    <property type="nucleotide sequence ID" value="NZ_CP010310.2"/>
</dbReference>
<dbReference type="Gene3D" id="1.25.40.10">
    <property type="entry name" value="Tetratricopeptide repeat domain"/>
    <property type="match status" value="1"/>
</dbReference>
<keyword evidence="4" id="KW-1185">Reference proteome</keyword>
<dbReference type="EMBL" id="CP010310">
    <property type="protein sequence ID" value="AJC22724.1"/>
    <property type="molecule type" value="Genomic_DNA"/>
</dbReference>
<name>A0AAJ4ZGJ3_PANPU</name>
<evidence type="ECO:0000313" key="2">
    <source>
        <dbReference type="EMBL" id="AJC22724.1"/>
    </source>
</evidence>
<dbReference type="InterPro" id="IPR011990">
    <property type="entry name" value="TPR-like_helical_dom_sf"/>
</dbReference>
<proteinExistence type="predicted"/>
<reference evidence="3 5" key="3">
    <citation type="submission" date="2018-06" db="EMBL/GenBank/DDBJ databases">
        <authorList>
            <consortium name="Pathogen Informatics"/>
            <person name="Doyle S."/>
        </authorList>
    </citation>
    <scope>NUCLEOTIDE SEQUENCE [LARGE SCALE GENOMIC DNA]</scope>
    <source>
        <strain evidence="3 5">NCTC13159</strain>
    </source>
</reference>
<organism evidence="3 5">
    <name type="scientific">Pandoraea pulmonicola</name>
    <dbReference type="NCBI Taxonomy" id="93221"/>
    <lineage>
        <taxon>Bacteria</taxon>
        <taxon>Pseudomonadati</taxon>
        <taxon>Pseudomonadota</taxon>
        <taxon>Betaproteobacteria</taxon>
        <taxon>Burkholderiales</taxon>
        <taxon>Burkholderiaceae</taxon>
        <taxon>Pandoraea</taxon>
    </lineage>
</organism>
<evidence type="ECO:0000313" key="5">
    <source>
        <dbReference type="Proteomes" id="UP000254589"/>
    </source>
</evidence>
<dbReference type="AlphaFoldDB" id="A0AAJ4ZGJ3"/>
<gene>
    <name evidence="3" type="ORF">NCTC13159_04574</name>
    <name evidence="2" type="ORF">RO07_23735</name>
</gene>
<accession>A0AAJ4ZGJ3</accession>
<protein>
    <submittedName>
        <fullName evidence="3">Type III secretion low calcium response chaperone LcrH/SycD</fullName>
    </submittedName>
</protein>
<reference evidence="2" key="2">
    <citation type="submission" date="2016-11" db="EMBL/GenBank/DDBJ databases">
        <title>Complete Genome Sequencing of Pandoraea pulmonicola DSM 16583.</title>
        <authorList>
            <person name="Chan K.-G."/>
        </authorList>
    </citation>
    <scope>NUCLEOTIDE SEQUENCE</scope>
    <source>
        <strain evidence="2">DSM 16583</strain>
    </source>
</reference>
<reference evidence="4" key="1">
    <citation type="submission" date="2014-12" db="EMBL/GenBank/DDBJ databases">
        <title>Complete Genome Sequencing of Pandoraea pulmonicola DSM 16583.</title>
        <authorList>
            <person name="Chan K.-G."/>
        </authorList>
    </citation>
    <scope>NUCLEOTIDE SEQUENCE [LARGE SCALE GENOMIC DNA]</scope>
    <source>
        <strain evidence="4">DSM 16583</strain>
    </source>
</reference>
<dbReference type="SUPFAM" id="SSF48452">
    <property type="entry name" value="TPR-like"/>
    <property type="match status" value="1"/>
</dbReference>
<dbReference type="Proteomes" id="UP000035086">
    <property type="component" value="Chromosome"/>
</dbReference>
<evidence type="ECO:0000313" key="3">
    <source>
        <dbReference type="EMBL" id="SUA93028.1"/>
    </source>
</evidence>
<dbReference type="Proteomes" id="UP000254589">
    <property type="component" value="Unassembled WGS sequence"/>
</dbReference>
<dbReference type="EMBL" id="UGSJ01000001">
    <property type="protein sequence ID" value="SUA93028.1"/>
    <property type="molecule type" value="Genomic_DNA"/>
</dbReference>
<feature type="region of interest" description="Disordered" evidence="1">
    <location>
        <begin position="1"/>
        <end position="26"/>
    </location>
</feature>